<feature type="domain" description="Protein kinase" evidence="4">
    <location>
        <begin position="1"/>
        <end position="249"/>
    </location>
</feature>
<keyword evidence="5" id="KW-0723">Serine/threonine-protein kinase</keyword>
<dbReference type="SMART" id="SM00220">
    <property type="entry name" value="S_TKc"/>
    <property type="match status" value="1"/>
</dbReference>
<sequence length="492" mass="57450">MKDPFKSWNECIDLREVTSLIKMSHPNIVQLKEVIRKDNELYFVFEYLTRNLYEAICDRQTPFPEPVVRNILYQIFQGLAFIHRNNFFHRDMKPENLLVTGDTVKIGDFGLTKEIDSKEPLTEYVSTRWYRSPELLLRAGRYDASIDLWAVGCIMAELLTLNPLFPGETEIDELDLIFQVLGTPTEEQWPGVDSLLSRFKYTFPKYPAQSLTLLIPNASTTAISLLSSLLLYDPSARLTAADALAHSFFQIPIVRYQVNPDFTLSRTDDAYSEDDSDQNKRFNLCQHTYQNFVITLAYFFCVVFYPSHQTIKYTSNRYYLFQKYHITRWDLITYLFAMIGLTGNSIAVVAYWGFIYPHVKSSFFETLWYGVIPHGLSFVFLIVDVLFCTRITSKWIHFLLPFITTLLYFVQLLVYKLLTKRWLFVWLDFRHPAAPLAYPCIVVHSAAFHFLIVFLLKLRLRCFPAVEMPNESSRTRTLMDVPSIYTNTELAD</sequence>
<dbReference type="InterPro" id="IPR050117">
    <property type="entry name" value="MAPK"/>
</dbReference>
<evidence type="ECO:0000256" key="2">
    <source>
        <dbReference type="ARBA" id="ARBA00022840"/>
    </source>
</evidence>
<feature type="transmembrane region" description="Helical" evidence="3">
    <location>
        <begin position="329"/>
        <end position="355"/>
    </location>
</feature>
<evidence type="ECO:0000313" key="6">
    <source>
        <dbReference type="Proteomes" id="UP001281761"/>
    </source>
</evidence>
<dbReference type="Gene3D" id="3.30.200.20">
    <property type="entry name" value="Phosphorylase Kinase, domain 1"/>
    <property type="match status" value="1"/>
</dbReference>
<keyword evidence="3" id="KW-0812">Transmembrane</keyword>
<feature type="transmembrane region" description="Helical" evidence="3">
    <location>
        <begin position="289"/>
        <end position="308"/>
    </location>
</feature>
<dbReference type="InterPro" id="IPR008271">
    <property type="entry name" value="Ser/Thr_kinase_AS"/>
</dbReference>
<dbReference type="SUPFAM" id="SSF56112">
    <property type="entry name" value="Protein kinase-like (PK-like)"/>
    <property type="match status" value="1"/>
</dbReference>
<dbReference type="InterPro" id="IPR000719">
    <property type="entry name" value="Prot_kinase_dom"/>
</dbReference>
<keyword evidence="5" id="KW-0808">Transferase</keyword>
<keyword evidence="3" id="KW-0472">Membrane</keyword>
<feature type="transmembrane region" description="Helical" evidence="3">
    <location>
        <begin position="367"/>
        <end position="388"/>
    </location>
</feature>
<comment type="caution">
    <text evidence="5">The sequence shown here is derived from an EMBL/GenBank/DDBJ whole genome shotgun (WGS) entry which is preliminary data.</text>
</comment>
<dbReference type="Pfam" id="PF00069">
    <property type="entry name" value="Pkinase"/>
    <property type="match status" value="1"/>
</dbReference>
<evidence type="ECO:0000313" key="5">
    <source>
        <dbReference type="EMBL" id="KAK2963130.1"/>
    </source>
</evidence>
<evidence type="ECO:0000256" key="1">
    <source>
        <dbReference type="ARBA" id="ARBA00022741"/>
    </source>
</evidence>
<gene>
    <name evidence="5" type="ORF">BLNAU_1663</name>
</gene>
<keyword evidence="5" id="KW-0418">Kinase</keyword>
<evidence type="ECO:0000256" key="3">
    <source>
        <dbReference type="SAM" id="Phobius"/>
    </source>
</evidence>
<protein>
    <submittedName>
        <fullName evidence="5">Serine/threonine protein kinase</fullName>
        <ecNumber evidence="5">2.7.11.1</ecNumber>
    </submittedName>
</protein>
<proteinExistence type="predicted"/>
<dbReference type="PANTHER" id="PTHR24055">
    <property type="entry name" value="MITOGEN-ACTIVATED PROTEIN KINASE"/>
    <property type="match status" value="1"/>
</dbReference>
<reference evidence="5 6" key="1">
    <citation type="journal article" date="2022" name="bioRxiv">
        <title>Genomics of Preaxostyla Flagellates Illuminates Evolutionary Transitions and the Path Towards Mitochondrial Loss.</title>
        <authorList>
            <person name="Novak L.V.F."/>
            <person name="Treitli S.C."/>
            <person name="Pyrih J."/>
            <person name="Halakuc P."/>
            <person name="Pipaliya S.V."/>
            <person name="Vacek V."/>
            <person name="Brzon O."/>
            <person name="Soukal P."/>
            <person name="Eme L."/>
            <person name="Dacks J.B."/>
            <person name="Karnkowska A."/>
            <person name="Elias M."/>
            <person name="Hampl V."/>
        </authorList>
    </citation>
    <scope>NUCLEOTIDE SEQUENCE [LARGE SCALE GENOMIC DNA]</scope>
    <source>
        <strain evidence="5">NAU3</strain>
        <tissue evidence="5">Gut</tissue>
    </source>
</reference>
<keyword evidence="6" id="KW-1185">Reference proteome</keyword>
<dbReference type="Proteomes" id="UP001281761">
    <property type="component" value="Unassembled WGS sequence"/>
</dbReference>
<dbReference type="GO" id="GO:0004674">
    <property type="term" value="F:protein serine/threonine kinase activity"/>
    <property type="evidence" value="ECO:0007669"/>
    <property type="project" value="UniProtKB-KW"/>
</dbReference>
<dbReference type="EC" id="2.7.11.1" evidence="5"/>
<keyword evidence="3" id="KW-1133">Transmembrane helix</keyword>
<accession>A0ABQ9YH95</accession>
<feature type="transmembrane region" description="Helical" evidence="3">
    <location>
        <begin position="435"/>
        <end position="456"/>
    </location>
</feature>
<name>A0ABQ9YH95_9EUKA</name>
<feature type="transmembrane region" description="Helical" evidence="3">
    <location>
        <begin position="395"/>
        <end position="415"/>
    </location>
</feature>
<dbReference type="PROSITE" id="PS00108">
    <property type="entry name" value="PROTEIN_KINASE_ST"/>
    <property type="match status" value="1"/>
</dbReference>
<dbReference type="PROSITE" id="PS50011">
    <property type="entry name" value="PROTEIN_KINASE_DOM"/>
    <property type="match status" value="1"/>
</dbReference>
<dbReference type="Gene3D" id="1.10.510.10">
    <property type="entry name" value="Transferase(Phosphotransferase) domain 1"/>
    <property type="match status" value="1"/>
</dbReference>
<keyword evidence="1" id="KW-0547">Nucleotide-binding</keyword>
<keyword evidence="2" id="KW-0067">ATP-binding</keyword>
<organism evidence="5 6">
    <name type="scientific">Blattamonas nauphoetae</name>
    <dbReference type="NCBI Taxonomy" id="2049346"/>
    <lineage>
        <taxon>Eukaryota</taxon>
        <taxon>Metamonada</taxon>
        <taxon>Preaxostyla</taxon>
        <taxon>Oxymonadida</taxon>
        <taxon>Blattamonas</taxon>
    </lineage>
</organism>
<evidence type="ECO:0000259" key="4">
    <source>
        <dbReference type="PROSITE" id="PS50011"/>
    </source>
</evidence>
<dbReference type="InterPro" id="IPR011009">
    <property type="entry name" value="Kinase-like_dom_sf"/>
</dbReference>
<dbReference type="EMBL" id="JARBJD010000007">
    <property type="protein sequence ID" value="KAK2963130.1"/>
    <property type="molecule type" value="Genomic_DNA"/>
</dbReference>